<dbReference type="SMART" id="SM01082">
    <property type="entry name" value="CHZ"/>
    <property type="match status" value="1"/>
</dbReference>
<evidence type="ECO:0000256" key="6">
    <source>
        <dbReference type="SAM" id="MobiDB-lite"/>
    </source>
</evidence>
<feature type="compositionally biased region" description="Acidic residues" evidence="6">
    <location>
        <begin position="105"/>
        <end position="119"/>
    </location>
</feature>
<dbReference type="EMBL" id="JAACJJ010000003">
    <property type="protein sequence ID" value="KAF5328670.1"/>
    <property type="molecule type" value="Genomic_DNA"/>
</dbReference>
<feature type="compositionally biased region" description="Acidic residues" evidence="6">
    <location>
        <begin position="38"/>
        <end position="73"/>
    </location>
</feature>
<feature type="domain" description="Histone chaperone" evidence="7">
    <location>
        <begin position="63"/>
        <end position="100"/>
    </location>
</feature>
<evidence type="ECO:0000256" key="4">
    <source>
        <dbReference type="ARBA" id="ARBA00023186"/>
    </source>
</evidence>
<keyword evidence="4" id="KW-0143">Chaperone</keyword>
<comment type="caution">
    <text evidence="8">The sequence shown here is derived from an EMBL/GenBank/DDBJ whole genome shotgun (WGS) entry which is preliminary data.</text>
</comment>
<organism evidence="8 9">
    <name type="scientific">Psilocybe cf. subviscida</name>
    <dbReference type="NCBI Taxonomy" id="2480587"/>
    <lineage>
        <taxon>Eukaryota</taxon>
        <taxon>Fungi</taxon>
        <taxon>Dikarya</taxon>
        <taxon>Basidiomycota</taxon>
        <taxon>Agaricomycotina</taxon>
        <taxon>Agaricomycetes</taxon>
        <taxon>Agaricomycetidae</taxon>
        <taxon>Agaricales</taxon>
        <taxon>Agaricineae</taxon>
        <taxon>Strophariaceae</taxon>
        <taxon>Psilocybe</taxon>
    </lineage>
</organism>
<comment type="similarity">
    <text evidence="3">Belongs to the CHZ1 family.</text>
</comment>
<comment type="subcellular location">
    <subcellularLocation>
        <location evidence="2">Nucleus</location>
    </subcellularLocation>
</comment>
<protein>
    <recommendedName>
        <fullName evidence="7">Histone chaperone domain-containing protein</fullName>
    </recommendedName>
</protein>
<gene>
    <name evidence="8" type="ORF">D9619_011659</name>
</gene>
<dbReference type="InterPro" id="IPR019098">
    <property type="entry name" value="Histone_chaperone_domain_CHZ"/>
</dbReference>
<feature type="compositionally biased region" description="Polar residues" evidence="6">
    <location>
        <begin position="1"/>
        <end position="25"/>
    </location>
</feature>
<proteinExistence type="inferred from homology"/>
<feature type="region of interest" description="Disordered" evidence="6">
    <location>
        <begin position="1"/>
        <end position="119"/>
    </location>
</feature>
<reference evidence="8 9" key="1">
    <citation type="journal article" date="2020" name="ISME J.">
        <title>Uncovering the hidden diversity of litter-decomposition mechanisms in mushroom-forming fungi.</title>
        <authorList>
            <person name="Floudas D."/>
            <person name="Bentzer J."/>
            <person name="Ahren D."/>
            <person name="Johansson T."/>
            <person name="Persson P."/>
            <person name="Tunlid A."/>
        </authorList>
    </citation>
    <scope>NUCLEOTIDE SEQUENCE [LARGE SCALE GENOMIC DNA]</scope>
    <source>
        <strain evidence="8 9">CBS 101986</strain>
    </source>
</reference>
<evidence type="ECO:0000259" key="7">
    <source>
        <dbReference type="SMART" id="SM01082"/>
    </source>
</evidence>
<evidence type="ECO:0000313" key="9">
    <source>
        <dbReference type="Proteomes" id="UP000567179"/>
    </source>
</evidence>
<dbReference type="Proteomes" id="UP000567179">
    <property type="component" value="Unassembled WGS sequence"/>
</dbReference>
<dbReference type="GO" id="GO:0005634">
    <property type="term" value="C:nucleus"/>
    <property type="evidence" value="ECO:0007669"/>
    <property type="project" value="UniProtKB-SubCell"/>
</dbReference>
<keyword evidence="5" id="KW-0539">Nucleus</keyword>
<keyword evidence="9" id="KW-1185">Reference proteome</keyword>
<evidence type="ECO:0000256" key="1">
    <source>
        <dbReference type="ARBA" id="ARBA00002212"/>
    </source>
</evidence>
<feature type="compositionally biased region" description="Basic and acidic residues" evidence="6">
    <location>
        <begin position="87"/>
        <end position="97"/>
    </location>
</feature>
<evidence type="ECO:0000256" key="3">
    <source>
        <dbReference type="ARBA" id="ARBA00008057"/>
    </source>
</evidence>
<dbReference type="AlphaFoldDB" id="A0A8H5BSB6"/>
<comment type="function">
    <text evidence="1">Forms a chaperone-bound H2A.Z-H2B complex that acts as a source for SWR1 complex-dependent H2A to H2A.Z histone replacement in chromatin.</text>
</comment>
<evidence type="ECO:0000313" key="8">
    <source>
        <dbReference type="EMBL" id="KAF5328670.1"/>
    </source>
</evidence>
<evidence type="ECO:0000256" key="2">
    <source>
        <dbReference type="ARBA" id="ARBA00004123"/>
    </source>
</evidence>
<evidence type="ECO:0000256" key="5">
    <source>
        <dbReference type="ARBA" id="ARBA00023242"/>
    </source>
</evidence>
<name>A0A8H5BSB6_9AGAR</name>
<dbReference type="Pfam" id="PF09649">
    <property type="entry name" value="CHZ"/>
    <property type="match status" value="1"/>
</dbReference>
<sequence>MSTNATNPSATENTQNGGAISNASPSGKGKGKAVEDHPMEEDEEEEDDDEEIGTDEEGEEDEEEVEEEFEEIDPGAIIGGGRRTRGIKVDYTSKEALAKAGLNENENDDDDDEDVEMKA</sequence>
<accession>A0A8H5BSB6</accession>
<dbReference type="OrthoDB" id="3364766at2759"/>